<dbReference type="Gene3D" id="1.20.58.410">
    <property type="entry name" value="Release factor"/>
    <property type="match status" value="1"/>
</dbReference>
<dbReference type="InterPro" id="IPR004374">
    <property type="entry name" value="PrfB"/>
</dbReference>
<dbReference type="InterPro" id="IPR045853">
    <property type="entry name" value="Pep_chain_release_fac_I_sf"/>
</dbReference>
<comment type="subcellular location">
    <subcellularLocation>
        <location evidence="6">Cytoplasm</location>
    </subcellularLocation>
</comment>
<dbReference type="Gene3D" id="3.30.160.20">
    <property type="match status" value="1"/>
</dbReference>
<dbReference type="HAMAP" id="MF_00094">
    <property type="entry name" value="Rel_fac_2"/>
    <property type="match status" value="1"/>
</dbReference>
<dbReference type="PANTHER" id="PTHR43116">
    <property type="entry name" value="PEPTIDE CHAIN RELEASE FACTOR 2"/>
    <property type="match status" value="1"/>
</dbReference>
<dbReference type="GO" id="GO:0016149">
    <property type="term" value="F:translation release factor activity, codon specific"/>
    <property type="evidence" value="ECO:0007669"/>
    <property type="project" value="UniProtKB-UniRule"/>
</dbReference>
<comment type="caution">
    <text evidence="8">The sequence shown here is derived from an EMBL/GenBank/DDBJ whole genome shotgun (WGS) entry which is preliminary data.</text>
</comment>
<dbReference type="PANTHER" id="PTHR43116:SF3">
    <property type="entry name" value="CLASS I PEPTIDE CHAIN RELEASE FACTOR"/>
    <property type="match status" value="1"/>
</dbReference>
<feature type="modified residue" description="N5-methylglutamine" evidence="6">
    <location>
        <position position="193"/>
    </location>
</feature>
<organism evidence="8 9">
    <name type="scientific">Hydrogenispora ethanolica</name>
    <dbReference type="NCBI Taxonomy" id="1082276"/>
    <lineage>
        <taxon>Bacteria</taxon>
        <taxon>Bacillati</taxon>
        <taxon>Bacillota</taxon>
        <taxon>Hydrogenispora</taxon>
    </lineage>
</organism>
<dbReference type="GO" id="GO:0005737">
    <property type="term" value="C:cytoplasm"/>
    <property type="evidence" value="ECO:0007669"/>
    <property type="project" value="UniProtKB-SubCell"/>
</dbReference>
<evidence type="ECO:0000259" key="7">
    <source>
        <dbReference type="PROSITE" id="PS00745"/>
    </source>
</evidence>
<dbReference type="InterPro" id="IPR005139">
    <property type="entry name" value="PCRF"/>
</dbReference>
<feature type="domain" description="Prokaryotic-type class I peptide chain release factors" evidence="7">
    <location>
        <begin position="186"/>
        <end position="202"/>
    </location>
</feature>
<evidence type="ECO:0000313" key="9">
    <source>
        <dbReference type="Proteomes" id="UP000295008"/>
    </source>
</evidence>
<evidence type="ECO:0000256" key="1">
    <source>
        <dbReference type="ARBA" id="ARBA00002613"/>
    </source>
</evidence>
<dbReference type="EMBL" id="SLUN01000059">
    <property type="protein sequence ID" value="TCL54875.1"/>
    <property type="molecule type" value="Genomic_DNA"/>
</dbReference>
<evidence type="ECO:0000256" key="4">
    <source>
        <dbReference type="ARBA" id="ARBA00022481"/>
    </source>
</evidence>
<name>A0A4R1QR94_HYDET</name>
<evidence type="ECO:0000256" key="3">
    <source>
        <dbReference type="ARBA" id="ARBA00019192"/>
    </source>
</evidence>
<accession>A0A4R1QR94</accession>
<dbReference type="Gene3D" id="3.30.70.1660">
    <property type="match status" value="1"/>
</dbReference>
<protein>
    <recommendedName>
        <fullName evidence="3 6">Peptide chain release factor 2</fullName>
        <shortName evidence="6">RF-2</shortName>
    </recommendedName>
</protein>
<reference evidence="8 9" key="1">
    <citation type="submission" date="2019-03" db="EMBL/GenBank/DDBJ databases">
        <title>Genomic Encyclopedia of Type Strains, Phase IV (KMG-IV): sequencing the most valuable type-strain genomes for metagenomic binning, comparative biology and taxonomic classification.</title>
        <authorList>
            <person name="Goeker M."/>
        </authorList>
    </citation>
    <scope>NUCLEOTIDE SEQUENCE [LARGE SCALE GENOMIC DNA]</scope>
    <source>
        <strain evidence="8 9">LX-B</strain>
    </source>
</reference>
<dbReference type="FunFam" id="3.30.160.20:FF:000010">
    <property type="entry name" value="Peptide chain release factor 2"/>
    <property type="match status" value="1"/>
</dbReference>
<comment type="PTM">
    <text evidence="6">Methylated by PrmC. Methylation increases the termination efficiency of RF2.</text>
</comment>
<gene>
    <name evidence="6" type="primary">prfB</name>
    <name evidence="8" type="ORF">EDC14_105918</name>
</gene>
<keyword evidence="4 6" id="KW-0488">Methylation</keyword>
<evidence type="ECO:0000313" key="8">
    <source>
        <dbReference type="EMBL" id="TCL54875.1"/>
    </source>
</evidence>
<dbReference type="Pfam" id="PF03462">
    <property type="entry name" value="PCRF"/>
    <property type="match status" value="1"/>
</dbReference>
<dbReference type="NCBIfam" id="TIGR00020">
    <property type="entry name" value="prfB"/>
    <property type="match status" value="1"/>
</dbReference>
<dbReference type="AlphaFoldDB" id="A0A4R1QR94"/>
<sequence>MTNLKNHVEKIETQERQEAELTGLLEMAVAEDEEDLFPEIAGGIEELEKAVAAMELSTMLGGEFDRFNVYLTIHPGAGGTESQDWAEMLLRMYVRWAERRGYKVEFLDLLPGDEAGVKSVTLYISGENAYGYLKGEKGVHRLVRISPFDASGRRHTSFSSVDIVPEIDDTIKVEIRPEDLKVDTYRSSGAGGQHVNKTESAIRITHIPTGIVVACQNERSQFQNRDRAMQMLRAKLYELYREEQEAKMAKIKGEYSEIAWGNQIRSYVFCPYTMVKDHRTEVETANVQAVMDGELDPFIEAYLRSDLNKIQNVI</sequence>
<keyword evidence="5 6" id="KW-0648">Protein biosynthesis</keyword>
<comment type="function">
    <text evidence="1 6">Peptide chain release factor 2 directs the termination of translation in response to the peptide chain termination codons UGA and UAA.</text>
</comment>
<proteinExistence type="inferred from homology"/>
<evidence type="ECO:0000256" key="2">
    <source>
        <dbReference type="ARBA" id="ARBA00010835"/>
    </source>
</evidence>
<dbReference type="PROSITE" id="PS00745">
    <property type="entry name" value="RF_PROK_I"/>
    <property type="match status" value="1"/>
</dbReference>
<evidence type="ECO:0000256" key="6">
    <source>
        <dbReference type="HAMAP-Rule" id="MF_00094"/>
    </source>
</evidence>
<dbReference type="SUPFAM" id="SSF75620">
    <property type="entry name" value="Release factor"/>
    <property type="match status" value="1"/>
</dbReference>
<keyword evidence="6" id="KW-0963">Cytoplasm</keyword>
<dbReference type="Pfam" id="PF00472">
    <property type="entry name" value="RF-1"/>
    <property type="match status" value="1"/>
</dbReference>
<comment type="similarity">
    <text evidence="2 6">Belongs to the prokaryotic/mitochondrial release factor family.</text>
</comment>
<dbReference type="Proteomes" id="UP000295008">
    <property type="component" value="Unassembled WGS sequence"/>
</dbReference>
<evidence type="ECO:0000256" key="5">
    <source>
        <dbReference type="ARBA" id="ARBA00022917"/>
    </source>
</evidence>
<dbReference type="SMART" id="SM00937">
    <property type="entry name" value="PCRF"/>
    <property type="match status" value="1"/>
</dbReference>
<keyword evidence="9" id="KW-1185">Reference proteome</keyword>
<dbReference type="InterPro" id="IPR000352">
    <property type="entry name" value="Pep_chain_release_fac_I"/>
</dbReference>